<dbReference type="Bgee" id="ENSXETG00000001821">
    <property type="expression patterns" value="Expressed in liver and 9 other cell types or tissues"/>
</dbReference>
<evidence type="ECO:0000313" key="13">
    <source>
        <dbReference type="Ensembl" id="ENSXETP00000064121"/>
    </source>
</evidence>
<feature type="active site" evidence="10">
    <location>
        <position position="444"/>
    </location>
</feature>
<evidence type="ECO:0000256" key="8">
    <source>
        <dbReference type="ARBA" id="ARBA00023315"/>
    </source>
</evidence>
<evidence type="ECO:0000256" key="7">
    <source>
        <dbReference type="ARBA" id="ARBA00023136"/>
    </source>
</evidence>
<feature type="transmembrane region" description="Helical" evidence="12">
    <location>
        <begin position="454"/>
        <end position="473"/>
    </location>
</feature>
<accession>A0A6I8PWP9</accession>
<evidence type="ECO:0000256" key="11">
    <source>
        <dbReference type="SAM" id="MobiDB-lite"/>
    </source>
</evidence>
<feature type="transmembrane region" description="Helical" evidence="12">
    <location>
        <begin position="428"/>
        <end position="448"/>
    </location>
</feature>
<dbReference type="InterPro" id="IPR004299">
    <property type="entry name" value="MBOAT_fam"/>
</dbReference>
<dbReference type="InterPro" id="IPR014371">
    <property type="entry name" value="Oat_ACAT_DAG_ARE"/>
</dbReference>
<dbReference type="PANTHER" id="PTHR10408:SF10">
    <property type="entry name" value="STEROL O-ACYLTRANSFERASE 2"/>
    <property type="match status" value="1"/>
</dbReference>
<dbReference type="PANTHER" id="PTHR10408">
    <property type="entry name" value="STEROL O-ACYLTRANSFERASE"/>
    <property type="match status" value="1"/>
</dbReference>
<evidence type="ECO:0000256" key="12">
    <source>
        <dbReference type="SAM" id="Phobius"/>
    </source>
</evidence>
<protein>
    <recommendedName>
        <fullName evidence="9">O-acyltransferase</fullName>
    </recommendedName>
</protein>
<comment type="similarity">
    <text evidence="2 9">Belongs to the membrane-bound acyltransferase family. Sterol o-acyltransferase subfamily.</text>
</comment>
<feature type="transmembrane region" description="Helical" evidence="12">
    <location>
        <begin position="346"/>
        <end position="377"/>
    </location>
</feature>
<keyword evidence="3 9" id="KW-0808">Transferase</keyword>
<evidence type="ECO:0000256" key="4">
    <source>
        <dbReference type="ARBA" id="ARBA00022692"/>
    </source>
</evidence>
<proteinExistence type="inferred from homology"/>
<keyword evidence="4 12" id="KW-0812">Transmembrane</keyword>
<keyword evidence="7 9" id="KW-0472">Membrane</keyword>
<dbReference type="AlphaFoldDB" id="A0A6I8PWP9"/>
<dbReference type="Pfam" id="PF03062">
    <property type="entry name" value="MBOAT"/>
    <property type="match status" value="1"/>
</dbReference>
<dbReference type="GeneTree" id="ENSGT00950000183081"/>
<dbReference type="Xenbase" id="XB-GENE-961303">
    <property type="gene designation" value="soat2"/>
</dbReference>
<reference evidence="13" key="2">
    <citation type="submission" date="2020-05" db="UniProtKB">
        <authorList>
            <consortium name="Ensembl"/>
        </authorList>
    </citation>
    <scope>IDENTIFICATION</scope>
</reference>
<dbReference type="GO" id="GO:0008374">
    <property type="term" value="F:O-acyltransferase activity"/>
    <property type="evidence" value="ECO:0007669"/>
    <property type="project" value="InterPro"/>
</dbReference>
<dbReference type="FunCoup" id="A0A6I8PWP9">
    <property type="interactions" value="151"/>
</dbReference>
<name>A0A6I8PWP9_XENTR</name>
<evidence type="ECO:0000256" key="6">
    <source>
        <dbReference type="ARBA" id="ARBA00022989"/>
    </source>
</evidence>
<dbReference type="InParanoid" id="A0A6I8PWP9"/>
<evidence type="ECO:0000256" key="1">
    <source>
        <dbReference type="ARBA" id="ARBA00004477"/>
    </source>
</evidence>
<organism evidence="13">
    <name type="scientific">Xenopus tropicalis</name>
    <name type="common">Western clawed frog</name>
    <name type="synonym">Silurana tropicalis</name>
    <dbReference type="NCBI Taxonomy" id="8364"/>
    <lineage>
        <taxon>Eukaryota</taxon>
        <taxon>Metazoa</taxon>
        <taxon>Chordata</taxon>
        <taxon>Craniata</taxon>
        <taxon>Vertebrata</taxon>
        <taxon>Euteleostomi</taxon>
        <taxon>Amphibia</taxon>
        <taxon>Batrachia</taxon>
        <taxon>Anura</taxon>
        <taxon>Pipoidea</taxon>
        <taxon>Pipidae</taxon>
        <taxon>Xenopodinae</taxon>
        <taxon>Xenopus</taxon>
        <taxon>Silurana</taxon>
    </lineage>
</organism>
<dbReference type="GO" id="GO:0005789">
    <property type="term" value="C:endoplasmic reticulum membrane"/>
    <property type="evidence" value="ECO:0007669"/>
    <property type="project" value="UniProtKB-SubCell"/>
</dbReference>
<gene>
    <name evidence="13" type="primary">soat2</name>
</gene>
<evidence type="ECO:0000256" key="2">
    <source>
        <dbReference type="ARBA" id="ARBA00009010"/>
    </source>
</evidence>
<evidence type="ECO:0000256" key="5">
    <source>
        <dbReference type="ARBA" id="ARBA00022824"/>
    </source>
</evidence>
<feature type="transmembrane region" description="Helical" evidence="12">
    <location>
        <begin position="311"/>
        <end position="334"/>
    </location>
</feature>
<feature type="transmembrane region" description="Helical" evidence="12">
    <location>
        <begin position="128"/>
        <end position="149"/>
    </location>
</feature>
<dbReference type="Ensembl" id="ENSXETT00000060707">
    <property type="protein sequence ID" value="ENSXETP00000064121"/>
    <property type="gene ID" value="ENSXETG00000001821"/>
</dbReference>
<evidence type="ECO:0000256" key="10">
    <source>
        <dbReference type="PIRSR" id="PIRSR000439-1"/>
    </source>
</evidence>
<sequence>MALVEEKEEDSLRQRKNHHPKEAACNGKAGGLSDGNGINILTEWKKHMEGVKAELVEEMSCHLKDLLDKAVAETMHSYKSKQASTLSSKKDHVNNKRHQGSISEKQKVFMHRASLLDDLMEVEHFRTIYHMFVAVLCVFVINTTAVDIIDQGRLFLDLDLLFYTFGQLSTVVWTWLCLFMYTLLVPYRALHVLGSLYPESSHPLLLSAFIGGLLLVCQIFVLGVLPIYVVTQYKLPPASSFIVILEQVRFLMKSYSFLRECVPLLLRKEKKDIQLPKFSSYLYFLFCPTLIYRESYPRTTYIRWNFVAKNFAQFLGCLFFGYYVLFTLCIPVFTNMSKQPFSNKTLVLSIFHATLPGTFVLLLSFFAFLHCWLNAFAEMLRFADRMFYEDWWNSTSFSNYYRTWNVVVHDWLYYYVYRDLLSLCNQRYRAGIMLTVFLLSASVHEYVFTLSLRYFYPVLFCLFAIFGVLFNFMMNDKRKSPVWNVMVWTFLFIGQGIQLCLYSQEWYAQIHCPLTEKTFWGLVTPRSWSCRL</sequence>
<evidence type="ECO:0000256" key="3">
    <source>
        <dbReference type="ARBA" id="ARBA00022679"/>
    </source>
</evidence>
<keyword evidence="6 12" id="KW-1133">Transmembrane helix</keyword>
<reference evidence="13" key="1">
    <citation type="journal article" date="2010" name="Science">
        <title>The genome of the Western clawed frog Xenopus tropicalis.</title>
        <authorList>
            <person name="Hellsten U."/>
            <person name="Harland R.M."/>
            <person name="Gilchrist M.J."/>
            <person name="Hendrix D."/>
            <person name="Jurka J."/>
            <person name="Kapitonov V."/>
            <person name="Ovcharenko I."/>
            <person name="Putnam N.H."/>
            <person name="Shu S."/>
            <person name="Taher L."/>
            <person name="Blitz I.L."/>
            <person name="Blumberg B."/>
            <person name="Dichmann D.S."/>
            <person name="Dubchak I."/>
            <person name="Amaya E."/>
            <person name="Detter J.C."/>
            <person name="Fletcher R."/>
            <person name="Gerhard D.S."/>
            <person name="Goodstein D."/>
            <person name="Graves T."/>
            <person name="Grigoriev I.V."/>
            <person name="Grimwood J."/>
            <person name="Kawashima T."/>
            <person name="Lindquist E."/>
            <person name="Lucas S.M."/>
            <person name="Mead P.E."/>
            <person name="Mitros T."/>
            <person name="Ogino H."/>
            <person name="Ohta Y."/>
            <person name="Poliakov A.V."/>
            <person name="Pollet N."/>
            <person name="Robert J."/>
            <person name="Salamov A."/>
            <person name="Sater A.K."/>
            <person name="Schmutz J."/>
            <person name="Terry A."/>
            <person name="Vize P.D."/>
            <person name="Warren W.C."/>
            <person name="Wells D."/>
            <person name="Wills A."/>
            <person name="Wilson R.K."/>
            <person name="Zimmerman L.B."/>
            <person name="Zorn A.M."/>
            <person name="Grainger R."/>
            <person name="Grammer T."/>
            <person name="Khokha M.K."/>
            <person name="Richardson P.M."/>
            <person name="Rokhsar D.S."/>
        </authorList>
    </citation>
    <scope>NUCLEOTIDE SEQUENCE [LARGE SCALE GENOMIC DNA]</scope>
    <source>
        <strain evidence="13">Nigerian</strain>
    </source>
</reference>
<feature type="transmembrane region" description="Helical" evidence="12">
    <location>
        <begin position="161"/>
        <end position="184"/>
    </location>
</feature>
<feature type="transmembrane region" description="Helical" evidence="12">
    <location>
        <begin position="485"/>
        <end position="504"/>
    </location>
</feature>
<keyword evidence="5 9" id="KW-0256">Endoplasmic reticulum</keyword>
<feature type="region of interest" description="Disordered" evidence="11">
    <location>
        <begin position="1"/>
        <end position="30"/>
    </location>
</feature>
<keyword evidence="8 9" id="KW-0012">Acyltransferase</keyword>
<comment type="subcellular location">
    <subcellularLocation>
        <location evidence="1 9">Endoplasmic reticulum membrane</location>
        <topology evidence="1 9">Multi-pass membrane protein</topology>
    </subcellularLocation>
</comment>
<dbReference type="PIRSF" id="PIRSF000439">
    <property type="entry name" value="Oat_ACAT_DAG_ARE"/>
    <property type="match status" value="1"/>
</dbReference>
<feature type="transmembrane region" description="Helical" evidence="12">
    <location>
        <begin position="204"/>
        <end position="229"/>
    </location>
</feature>
<evidence type="ECO:0000256" key="9">
    <source>
        <dbReference type="PIRNR" id="PIRNR000439"/>
    </source>
</evidence>